<dbReference type="Proteomes" id="UP000236740">
    <property type="component" value="Unassembled WGS sequence"/>
</dbReference>
<organism evidence="3 4">
    <name type="scientific">Halobellus limi</name>
    <dbReference type="NCBI Taxonomy" id="699433"/>
    <lineage>
        <taxon>Archaea</taxon>
        <taxon>Methanobacteriati</taxon>
        <taxon>Methanobacteriota</taxon>
        <taxon>Stenosarchaea group</taxon>
        <taxon>Halobacteria</taxon>
        <taxon>Halobacteriales</taxon>
        <taxon>Haloferacaceae</taxon>
        <taxon>Halobellus</taxon>
    </lineage>
</organism>
<dbReference type="KEGG" id="hlm:DV707_13755"/>
<dbReference type="Pfam" id="PF18477">
    <property type="entry name" value="PIN_9"/>
    <property type="match status" value="1"/>
</dbReference>
<keyword evidence="4" id="KW-1185">Reference proteome</keyword>
<evidence type="ECO:0000259" key="1">
    <source>
        <dbReference type="Pfam" id="PF18477"/>
    </source>
</evidence>
<protein>
    <submittedName>
        <fullName evidence="2">Twitching motility protein PilT</fullName>
    </submittedName>
</protein>
<dbReference type="EMBL" id="FNVN01000006">
    <property type="protein sequence ID" value="SEG68101.1"/>
    <property type="molecule type" value="Genomic_DNA"/>
</dbReference>
<reference evidence="2 5" key="2">
    <citation type="journal article" date="2019" name="Nat. Commun.">
        <title>A new type of DNA phosphorothioation-based antiviral system in archaea.</title>
        <authorList>
            <person name="Xiong L."/>
            <person name="Liu S."/>
            <person name="Chen S."/>
            <person name="Xiao Y."/>
            <person name="Zhu B."/>
            <person name="Gao Y."/>
            <person name="Zhang Y."/>
            <person name="Chen B."/>
            <person name="Luo J."/>
            <person name="Deng Z."/>
            <person name="Chen X."/>
            <person name="Wang L."/>
            <person name="Chen S."/>
        </authorList>
    </citation>
    <scope>NUCLEOTIDE SEQUENCE [LARGE SCALE GENOMIC DNA]</scope>
    <source>
        <strain evidence="2 5">CGMCC 1.10331</strain>
    </source>
</reference>
<dbReference type="CDD" id="cd09879">
    <property type="entry name" value="PIN_VapC_AF0591-like"/>
    <property type="match status" value="1"/>
</dbReference>
<dbReference type="SUPFAM" id="SSF88723">
    <property type="entry name" value="PIN domain-like"/>
    <property type="match status" value="1"/>
</dbReference>
<dbReference type="EMBL" id="CP031311">
    <property type="protein sequence ID" value="QCC48634.1"/>
    <property type="molecule type" value="Genomic_DNA"/>
</dbReference>
<evidence type="ECO:0000313" key="5">
    <source>
        <dbReference type="Proteomes" id="UP000296733"/>
    </source>
</evidence>
<dbReference type="InterPro" id="IPR041120">
    <property type="entry name" value="PIN_9"/>
</dbReference>
<dbReference type="Gene3D" id="3.40.50.1010">
    <property type="entry name" value="5'-nuclease"/>
    <property type="match status" value="1"/>
</dbReference>
<proteinExistence type="predicted"/>
<reference evidence="3 4" key="1">
    <citation type="submission" date="2016-10" db="EMBL/GenBank/DDBJ databases">
        <authorList>
            <person name="de Groot N.N."/>
        </authorList>
    </citation>
    <scope>NUCLEOTIDE SEQUENCE [LARGE SCALE GENOMIC DNA]</scope>
    <source>
        <strain evidence="3 4">CGMCC 1.10331</strain>
    </source>
</reference>
<gene>
    <name evidence="2" type="ORF">DV707_13755</name>
    <name evidence="3" type="ORF">SAMN04488133_3241</name>
</gene>
<name>A0A1H6C550_9EURY</name>
<dbReference type="GeneID" id="39859180"/>
<sequence length="127" mass="13752">MTTVILDTNALMMPVELDVRVFEELDRLVGADADLVTPRAVVEELEKLAEGGSGVEATAASVGRDLVSRCRVVETGVSYADDAVIELAETEGGYVLTNDRPLRDRLLERGVRVIGLRGRNALEITEP</sequence>
<dbReference type="Proteomes" id="UP000296733">
    <property type="component" value="Chromosome"/>
</dbReference>
<dbReference type="InterPro" id="IPR029060">
    <property type="entry name" value="PIN-like_dom_sf"/>
</dbReference>
<dbReference type="OrthoDB" id="15280at2157"/>
<evidence type="ECO:0000313" key="2">
    <source>
        <dbReference type="EMBL" id="QCC48634.1"/>
    </source>
</evidence>
<evidence type="ECO:0000313" key="3">
    <source>
        <dbReference type="EMBL" id="SEG68101.1"/>
    </source>
</evidence>
<evidence type="ECO:0000313" key="4">
    <source>
        <dbReference type="Proteomes" id="UP000236740"/>
    </source>
</evidence>
<feature type="domain" description="VapC9 PIN-like" evidence="1">
    <location>
        <begin position="4"/>
        <end position="119"/>
    </location>
</feature>
<dbReference type="RefSeq" id="WP_103992871.1">
    <property type="nucleotide sequence ID" value="NZ_CP031311.1"/>
</dbReference>
<accession>A0A1H6C550</accession>
<dbReference type="AlphaFoldDB" id="A0A1H6C550"/>